<organism evidence="9 10">
    <name type="scientific">Acinetobacter chinensis</name>
    <dbReference type="NCBI Taxonomy" id="2004650"/>
    <lineage>
        <taxon>Bacteria</taxon>
        <taxon>Pseudomonadati</taxon>
        <taxon>Pseudomonadota</taxon>
        <taxon>Gammaproteobacteria</taxon>
        <taxon>Moraxellales</taxon>
        <taxon>Moraxellaceae</taxon>
        <taxon>Acinetobacter</taxon>
    </lineage>
</organism>
<evidence type="ECO:0000256" key="4">
    <source>
        <dbReference type="ARBA" id="ARBA00023125"/>
    </source>
</evidence>
<evidence type="ECO:0000313" key="10">
    <source>
        <dbReference type="Proteomes" id="UP000263753"/>
    </source>
</evidence>
<dbReference type="GO" id="GO:0003677">
    <property type="term" value="F:DNA binding"/>
    <property type="evidence" value="ECO:0007669"/>
    <property type="project" value="UniProtKB-KW"/>
</dbReference>
<dbReference type="InterPro" id="IPR013325">
    <property type="entry name" value="RNA_pol_sigma_r2"/>
</dbReference>
<evidence type="ECO:0000256" key="3">
    <source>
        <dbReference type="ARBA" id="ARBA00023082"/>
    </source>
</evidence>
<dbReference type="KEGG" id="achi:CDG60_06325"/>
<keyword evidence="2 6" id="KW-0805">Transcription regulation</keyword>
<proteinExistence type="inferred from homology"/>
<dbReference type="NCBIfam" id="TIGR02937">
    <property type="entry name" value="sigma70-ECF"/>
    <property type="match status" value="1"/>
</dbReference>
<dbReference type="InterPro" id="IPR039425">
    <property type="entry name" value="RNA_pol_sigma-70-like"/>
</dbReference>
<dbReference type="GO" id="GO:0016987">
    <property type="term" value="F:sigma factor activity"/>
    <property type="evidence" value="ECO:0007669"/>
    <property type="project" value="UniProtKB-KW"/>
</dbReference>
<evidence type="ECO:0000313" key="9">
    <source>
        <dbReference type="EMBL" id="AXY58380.1"/>
    </source>
</evidence>
<dbReference type="Gene3D" id="1.10.1740.10">
    <property type="match status" value="1"/>
</dbReference>
<dbReference type="AlphaFoldDB" id="A0A3B7LZL2"/>
<dbReference type="InterPro" id="IPR013249">
    <property type="entry name" value="RNA_pol_sigma70_r4_t2"/>
</dbReference>
<dbReference type="PANTHER" id="PTHR43133">
    <property type="entry name" value="RNA POLYMERASE ECF-TYPE SIGMA FACTO"/>
    <property type="match status" value="1"/>
</dbReference>
<evidence type="ECO:0000256" key="2">
    <source>
        <dbReference type="ARBA" id="ARBA00023015"/>
    </source>
</evidence>
<evidence type="ECO:0000259" key="7">
    <source>
        <dbReference type="Pfam" id="PF04542"/>
    </source>
</evidence>
<sequence>MGNSAQSSTSQLVQHYDELVDYISMKIGNRQIALEVVQETYIRVFQRPEQFMNLINPVAFLKTVSANIAFNYLRKDKNYGKYFEAVEAEELELYSTMQDISEQELSLAREQYAKIILGTISTLPPACQDVFLLLQFYGMTQVETAQQLGISRTMVIKHFTRALQSFVPIFANE</sequence>
<dbReference type="RefSeq" id="WP_087511692.1">
    <property type="nucleotide sequence ID" value="NZ_CP032134.1"/>
</dbReference>
<feature type="domain" description="RNA polymerase sigma-70 region 2" evidence="7">
    <location>
        <begin position="12"/>
        <end position="77"/>
    </location>
</feature>
<dbReference type="InterPro" id="IPR036388">
    <property type="entry name" value="WH-like_DNA-bd_sf"/>
</dbReference>
<reference evidence="10" key="1">
    <citation type="submission" date="2018-09" db="EMBL/GenBank/DDBJ databases">
        <title>The complete genome of Acinetobacter sp. strain WCHAc010005.</title>
        <authorList>
            <person name="Hu Y."/>
            <person name="Long H."/>
            <person name="Feng Y."/>
            <person name="Zong Z."/>
        </authorList>
    </citation>
    <scope>NUCLEOTIDE SEQUENCE [LARGE SCALE GENOMIC DNA]</scope>
    <source>
        <strain evidence="10">WCHAc010005</strain>
    </source>
</reference>
<dbReference type="EMBL" id="CP032134">
    <property type="protein sequence ID" value="AXY58380.1"/>
    <property type="molecule type" value="Genomic_DNA"/>
</dbReference>
<accession>A0A3B7LZL2</accession>
<feature type="domain" description="RNA polymerase sigma factor 70 region 4 type 2" evidence="8">
    <location>
        <begin position="116"/>
        <end position="164"/>
    </location>
</feature>
<dbReference type="SUPFAM" id="SSF88659">
    <property type="entry name" value="Sigma3 and sigma4 domains of RNA polymerase sigma factors"/>
    <property type="match status" value="1"/>
</dbReference>
<dbReference type="InterPro" id="IPR014284">
    <property type="entry name" value="RNA_pol_sigma-70_dom"/>
</dbReference>
<dbReference type="InterPro" id="IPR013324">
    <property type="entry name" value="RNA_pol_sigma_r3/r4-like"/>
</dbReference>
<dbReference type="SUPFAM" id="SSF88946">
    <property type="entry name" value="Sigma2 domain of RNA polymerase sigma factors"/>
    <property type="match status" value="1"/>
</dbReference>
<keyword evidence="5 6" id="KW-0804">Transcription</keyword>
<dbReference type="InterPro" id="IPR000838">
    <property type="entry name" value="RNA_pol_sigma70_ECF_CS"/>
</dbReference>
<gene>
    <name evidence="9" type="ORF">CDG60_06325</name>
</gene>
<keyword evidence="4 6" id="KW-0238">DNA-binding</keyword>
<dbReference type="Gene3D" id="1.10.10.10">
    <property type="entry name" value="Winged helix-like DNA-binding domain superfamily/Winged helix DNA-binding domain"/>
    <property type="match status" value="1"/>
</dbReference>
<protein>
    <recommendedName>
        <fullName evidence="6">RNA polymerase sigma factor</fullName>
    </recommendedName>
</protein>
<dbReference type="Proteomes" id="UP000263753">
    <property type="component" value="Chromosome"/>
</dbReference>
<dbReference type="Pfam" id="PF08281">
    <property type="entry name" value="Sigma70_r4_2"/>
    <property type="match status" value="1"/>
</dbReference>
<name>A0A3B7LZL2_9GAMM</name>
<comment type="similarity">
    <text evidence="1 6">Belongs to the sigma-70 factor family. ECF subfamily.</text>
</comment>
<evidence type="ECO:0000256" key="5">
    <source>
        <dbReference type="ARBA" id="ARBA00023163"/>
    </source>
</evidence>
<dbReference type="PROSITE" id="PS01063">
    <property type="entry name" value="SIGMA70_ECF"/>
    <property type="match status" value="1"/>
</dbReference>
<evidence type="ECO:0000256" key="6">
    <source>
        <dbReference type="RuleBase" id="RU000716"/>
    </source>
</evidence>
<evidence type="ECO:0000256" key="1">
    <source>
        <dbReference type="ARBA" id="ARBA00010641"/>
    </source>
</evidence>
<dbReference type="Pfam" id="PF04542">
    <property type="entry name" value="Sigma70_r2"/>
    <property type="match status" value="1"/>
</dbReference>
<dbReference type="InterPro" id="IPR007627">
    <property type="entry name" value="RNA_pol_sigma70_r2"/>
</dbReference>
<dbReference type="GO" id="GO:0006352">
    <property type="term" value="P:DNA-templated transcription initiation"/>
    <property type="evidence" value="ECO:0007669"/>
    <property type="project" value="InterPro"/>
</dbReference>
<keyword evidence="3 6" id="KW-0731">Sigma factor</keyword>
<evidence type="ECO:0000259" key="8">
    <source>
        <dbReference type="Pfam" id="PF08281"/>
    </source>
</evidence>
<dbReference type="PANTHER" id="PTHR43133:SF63">
    <property type="entry name" value="RNA POLYMERASE SIGMA FACTOR FECI-RELATED"/>
    <property type="match status" value="1"/>
</dbReference>